<dbReference type="Proteomes" id="UP000644140">
    <property type="component" value="Chromosome"/>
</dbReference>
<gene>
    <name evidence="5" type="ORF">I9054_006475</name>
</gene>
<keyword evidence="3" id="KW-0238">DNA-binding</keyword>
<protein>
    <submittedName>
        <fullName evidence="5">LysR family transcriptional regulator</fullName>
    </submittedName>
</protein>
<dbReference type="SUPFAM" id="SSF46785">
    <property type="entry name" value="Winged helix' DNA-binding domain"/>
    <property type="match status" value="1"/>
</dbReference>
<dbReference type="SUPFAM" id="SSF53850">
    <property type="entry name" value="Periplasmic binding protein-like II"/>
    <property type="match status" value="1"/>
</dbReference>
<keyword evidence="4" id="KW-0804">Transcription</keyword>
<dbReference type="PANTHER" id="PTHR30537">
    <property type="entry name" value="HTH-TYPE TRANSCRIPTIONAL REGULATOR"/>
    <property type="match status" value="1"/>
</dbReference>
<evidence type="ECO:0000256" key="1">
    <source>
        <dbReference type="ARBA" id="ARBA00009437"/>
    </source>
</evidence>
<evidence type="ECO:0000256" key="4">
    <source>
        <dbReference type="ARBA" id="ARBA00023163"/>
    </source>
</evidence>
<organism evidence="5 6">
    <name type="scientific">Acinetobacter bereziniae</name>
    <name type="common">Acinetobacter genomosp. 10</name>
    <dbReference type="NCBI Taxonomy" id="106648"/>
    <lineage>
        <taxon>Bacteria</taxon>
        <taxon>Pseudomonadati</taxon>
        <taxon>Pseudomonadota</taxon>
        <taxon>Gammaproteobacteria</taxon>
        <taxon>Moraxellales</taxon>
        <taxon>Moraxellaceae</taxon>
        <taxon>Acinetobacter</taxon>
    </lineage>
</organism>
<dbReference type="Gene3D" id="1.10.10.10">
    <property type="entry name" value="Winged helix-like DNA-binding domain superfamily/Winged helix DNA-binding domain"/>
    <property type="match status" value="1"/>
</dbReference>
<accession>A0A8I1AHW8</accession>
<dbReference type="AlphaFoldDB" id="A0A8I1AHW8"/>
<dbReference type="CDD" id="cd08422">
    <property type="entry name" value="PBP2_CrgA_like"/>
    <property type="match status" value="1"/>
</dbReference>
<dbReference type="InterPro" id="IPR036388">
    <property type="entry name" value="WH-like_DNA-bd_sf"/>
</dbReference>
<dbReference type="GO" id="GO:0003700">
    <property type="term" value="F:DNA-binding transcription factor activity"/>
    <property type="evidence" value="ECO:0007669"/>
    <property type="project" value="InterPro"/>
</dbReference>
<sequence length="305" mass="34808">MDIALNRTMFSNIEIFCLVAEKQSFSNAAHQAGLTPAAVSRSIARLEQRLGLQLFSRTTRKVRLTQAGEEYFFECKQVLKQIIAVEQRLKNDSAQLSGIIRISLPTPFGHFRVLPLLPKFQRLYPEIKFEIQLTNKNVDFITEGFDLAIRGRNIPDSNLIARRLENADLLIVASPEYLKKNGIPSNITDLQNHQCIQYLLPSTGKALPWSILLNQEIMDIQTQGYLSCNEDILATITLARYGAGLLQTCRFAIEDDLKQGRLIEVLQQYAGAQRPFSLLYPKIKYEQRHIRLFIDFLIEHLSTSI</sequence>
<name>A0A8I1AHW8_ACIBZ</name>
<reference evidence="5" key="1">
    <citation type="submission" date="2022-02" db="EMBL/GenBank/DDBJ databases">
        <title>Characterization of Tn125 harboring carbapenem-resistant Acinetobacter bereziniae clinical isolates.</title>
        <authorList>
            <person name="Wong N.-K."/>
            <person name="Pan Q."/>
        </authorList>
    </citation>
    <scope>NUCLEOTIDE SEQUENCE</scope>
    <source>
        <strain evidence="5">GD03393</strain>
    </source>
</reference>
<proteinExistence type="inferred from homology"/>
<comment type="similarity">
    <text evidence="1">Belongs to the LysR transcriptional regulatory family.</text>
</comment>
<dbReference type="PANTHER" id="PTHR30537:SF5">
    <property type="entry name" value="HTH-TYPE TRANSCRIPTIONAL ACTIVATOR TTDR-RELATED"/>
    <property type="match status" value="1"/>
</dbReference>
<dbReference type="PRINTS" id="PR00039">
    <property type="entry name" value="HTHLYSR"/>
</dbReference>
<dbReference type="EMBL" id="CP092085">
    <property type="protein sequence ID" value="UUN99091.1"/>
    <property type="molecule type" value="Genomic_DNA"/>
</dbReference>
<evidence type="ECO:0000256" key="2">
    <source>
        <dbReference type="ARBA" id="ARBA00023015"/>
    </source>
</evidence>
<evidence type="ECO:0000313" key="5">
    <source>
        <dbReference type="EMBL" id="UUN99091.1"/>
    </source>
</evidence>
<dbReference type="PROSITE" id="PS50931">
    <property type="entry name" value="HTH_LYSR"/>
    <property type="match status" value="1"/>
</dbReference>
<dbReference type="InterPro" id="IPR000847">
    <property type="entry name" value="LysR_HTH_N"/>
</dbReference>
<dbReference type="InterPro" id="IPR005119">
    <property type="entry name" value="LysR_subst-bd"/>
</dbReference>
<dbReference type="GO" id="GO:0003677">
    <property type="term" value="F:DNA binding"/>
    <property type="evidence" value="ECO:0007669"/>
    <property type="project" value="UniProtKB-KW"/>
</dbReference>
<dbReference type="Pfam" id="PF00126">
    <property type="entry name" value="HTH_1"/>
    <property type="match status" value="1"/>
</dbReference>
<dbReference type="FunFam" id="1.10.10.10:FF:000001">
    <property type="entry name" value="LysR family transcriptional regulator"/>
    <property type="match status" value="1"/>
</dbReference>
<dbReference type="Gene3D" id="3.40.190.290">
    <property type="match status" value="1"/>
</dbReference>
<evidence type="ECO:0000256" key="3">
    <source>
        <dbReference type="ARBA" id="ARBA00023125"/>
    </source>
</evidence>
<evidence type="ECO:0000313" key="6">
    <source>
        <dbReference type="Proteomes" id="UP000644140"/>
    </source>
</evidence>
<dbReference type="InterPro" id="IPR058163">
    <property type="entry name" value="LysR-type_TF_proteobact-type"/>
</dbReference>
<keyword evidence="2" id="KW-0805">Transcription regulation</keyword>
<dbReference type="Pfam" id="PF03466">
    <property type="entry name" value="LysR_substrate"/>
    <property type="match status" value="1"/>
</dbReference>
<dbReference type="RefSeq" id="WP_151781024.1">
    <property type="nucleotide sequence ID" value="NZ_BKNL01000021.1"/>
</dbReference>
<dbReference type="InterPro" id="IPR036390">
    <property type="entry name" value="WH_DNA-bd_sf"/>
</dbReference>